<dbReference type="SMART" id="SM00342">
    <property type="entry name" value="HTH_ARAC"/>
    <property type="match status" value="1"/>
</dbReference>
<reference evidence="8" key="1">
    <citation type="journal article" date="2019" name="Int. J. Syst. Evol. Microbiol.">
        <title>The Global Catalogue of Microorganisms (GCM) 10K type strain sequencing project: providing services to taxonomists for standard genome sequencing and annotation.</title>
        <authorList>
            <consortium name="The Broad Institute Genomics Platform"/>
            <consortium name="The Broad Institute Genome Sequencing Center for Infectious Disease"/>
            <person name="Wu L."/>
            <person name="Ma J."/>
        </authorList>
    </citation>
    <scope>NUCLEOTIDE SEQUENCE [LARGE SCALE GENOMIC DNA]</scope>
    <source>
        <strain evidence="8">JCM 18304</strain>
    </source>
</reference>
<evidence type="ECO:0000256" key="1">
    <source>
        <dbReference type="ARBA" id="ARBA00023015"/>
    </source>
</evidence>
<dbReference type="InterPro" id="IPR037923">
    <property type="entry name" value="HTH-like"/>
</dbReference>
<dbReference type="EMBL" id="BAABJQ010000036">
    <property type="protein sequence ID" value="GAA5199172.1"/>
    <property type="molecule type" value="Genomic_DNA"/>
</dbReference>
<gene>
    <name evidence="7" type="ORF">GCM10023322_74150</name>
</gene>
<dbReference type="InterPro" id="IPR018060">
    <property type="entry name" value="HTH_AraC"/>
</dbReference>
<dbReference type="InterPro" id="IPR018062">
    <property type="entry name" value="HTH_AraC-typ_CS"/>
</dbReference>
<proteinExistence type="predicted"/>
<dbReference type="InterPro" id="IPR050204">
    <property type="entry name" value="AraC_XylS_family_regulators"/>
</dbReference>
<dbReference type="RefSeq" id="WP_345637837.1">
    <property type="nucleotide sequence ID" value="NZ_BAABJQ010000036.1"/>
</dbReference>
<comment type="caution">
    <text evidence="7">The sequence shown here is derived from an EMBL/GenBank/DDBJ whole genome shotgun (WGS) entry which is preliminary data.</text>
</comment>
<name>A0ABP9SQA5_9ACTN</name>
<dbReference type="Pfam" id="PF12833">
    <property type="entry name" value="HTH_18"/>
    <property type="match status" value="1"/>
</dbReference>
<dbReference type="PROSITE" id="PS01124">
    <property type="entry name" value="HTH_ARAC_FAMILY_2"/>
    <property type="match status" value="1"/>
</dbReference>
<keyword evidence="4" id="KW-0804">Transcription</keyword>
<dbReference type="PANTHER" id="PTHR46796">
    <property type="entry name" value="HTH-TYPE TRANSCRIPTIONAL ACTIVATOR RHAS-RELATED"/>
    <property type="match status" value="1"/>
</dbReference>
<dbReference type="InterPro" id="IPR009057">
    <property type="entry name" value="Homeodomain-like_sf"/>
</dbReference>
<organism evidence="7 8">
    <name type="scientific">Rugosimonospora acidiphila</name>
    <dbReference type="NCBI Taxonomy" id="556531"/>
    <lineage>
        <taxon>Bacteria</taxon>
        <taxon>Bacillati</taxon>
        <taxon>Actinomycetota</taxon>
        <taxon>Actinomycetes</taxon>
        <taxon>Micromonosporales</taxon>
        <taxon>Micromonosporaceae</taxon>
        <taxon>Rugosimonospora</taxon>
    </lineage>
</organism>
<dbReference type="Proteomes" id="UP001501570">
    <property type="component" value="Unassembled WGS sequence"/>
</dbReference>
<dbReference type="Pfam" id="PF02311">
    <property type="entry name" value="AraC_binding"/>
    <property type="match status" value="1"/>
</dbReference>
<evidence type="ECO:0000259" key="6">
    <source>
        <dbReference type="PROSITE" id="PS01124"/>
    </source>
</evidence>
<keyword evidence="2" id="KW-0238">DNA-binding</keyword>
<evidence type="ECO:0000256" key="3">
    <source>
        <dbReference type="ARBA" id="ARBA00023159"/>
    </source>
</evidence>
<accession>A0ABP9SQA5</accession>
<feature type="compositionally biased region" description="Low complexity" evidence="5">
    <location>
        <begin position="12"/>
        <end position="23"/>
    </location>
</feature>
<dbReference type="SUPFAM" id="SSF51215">
    <property type="entry name" value="Regulatory protein AraC"/>
    <property type="match status" value="1"/>
</dbReference>
<evidence type="ECO:0000313" key="7">
    <source>
        <dbReference type="EMBL" id="GAA5199172.1"/>
    </source>
</evidence>
<keyword evidence="3" id="KW-0010">Activator</keyword>
<evidence type="ECO:0000313" key="8">
    <source>
        <dbReference type="Proteomes" id="UP001501570"/>
    </source>
</evidence>
<dbReference type="Gene3D" id="2.60.120.10">
    <property type="entry name" value="Jelly Rolls"/>
    <property type="match status" value="1"/>
</dbReference>
<dbReference type="PROSITE" id="PS00041">
    <property type="entry name" value="HTH_ARAC_FAMILY_1"/>
    <property type="match status" value="1"/>
</dbReference>
<keyword evidence="1" id="KW-0805">Transcription regulation</keyword>
<dbReference type="SUPFAM" id="SSF46689">
    <property type="entry name" value="Homeodomain-like"/>
    <property type="match status" value="2"/>
</dbReference>
<evidence type="ECO:0000256" key="2">
    <source>
        <dbReference type="ARBA" id="ARBA00023125"/>
    </source>
</evidence>
<evidence type="ECO:0000256" key="5">
    <source>
        <dbReference type="SAM" id="MobiDB-lite"/>
    </source>
</evidence>
<evidence type="ECO:0000256" key="4">
    <source>
        <dbReference type="ARBA" id="ARBA00023163"/>
    </source>
</evidence>
<dbReference type="Gene3D" id="1.10.10.60">
    <property type="entry name" value="Homeodomain-like"/>
    <property type="match status" value="2"/>
</dbReference>
<dbReference type="InterPro" id="IPR014710">
    <property type="entry name" value="RmlC-like_jellyroll"/>
</dbReference>
<dbReference type="InterPro" id="IPR020449">
    <property type="entry name" value="Tscrpt_reg_AraC-type_HTH"/>
</dbReference>
<keyword evidence="8" id="KW-1185">Reference proteome</keyword>
<dbReference type="PRINTS" id="PR00032">
    <property type="entry name" value="HTHARAC"/>
</dbReference>
<feature type="region of interest" description="Disordered" evidence="5">
    <location>
        <begin position="1"/>
        <end position="23"/>
    </location>
</feature>
<protein>
    <submittedName>
        <fullName evidence="7">AraC family transcriptional regulator</fullName>
    </submittedName>
</protein>
<sequence length="306" mass="33739">MQEYVHDPQVPGPAARAGDPGAPGVWRPAGLRAGFHAELGEHPSGLRHAGEQWAPSRFLVRPHSHPVWELYLQVTGVSRWQVDGQRFALAPGHLFGVAPRVAHQMAEESTGAHHFYFAALDLAPAFARQPALARRWRDLPRVLHRADAVTLGDPFQQLVEELTAYRAHRHEGLTLAVDRLVLSVSRLLAPGGTAPRLAAHPAVARVRALIERDYQHNWTLGELSGAVGLAPTYLAGLFARELGVPPHRYLNQCRVRRAAQLLRASDVPVTAIGIEVGFGSGQHFARVFRQVTGVSPREYRTRESHE</sequence>
<dbReference type="InterPro" id="IPR003313">
    <property type="entry name" value="AraC-bd"/>
</dbReference>
<feature type="domain" description="HTH araC/xylS-type" evidence="6">
    <location>
        <begin position="204"/>
        <end position="302"/>
    </location>
</feature>